<keyword evidence="6" id="KW-1185">Reference proteome</keyword>
<dbReference type="AlphaFoldDB" id="A0A918M766"/>
<evidence type="ECO:0000256" key="1">
    <source>
        <dbReference type="ARBA" id="ARBA00009184"/>
    </source>
</evidence>
<comment type="caution">
    <text evidence="5">The sequence shown here is derived from an EMBL/GenBank/DDBJ whole genome shotgun (WGS) entry which is preliminary data.</text>
</comment>
<dbReference type="Proteomes" id="UP000636661">
    <property type="component" value="Unassembled WGS sequence"/>
</dbReference>
<sequence>MVAEPIAASLGIEHVIATRPEVREGRFTGGVESYPYAEGKATAMRSLAENNGWSLESSYAYSDSYTDMPMLMAVGNPCVVNPDRRLRRHATSSGWPILIAKEKMGRPATGRDPEFGSSR</sequence>
<evidence type="ECO:0000256" key="2">
    <source>
        <dbReference type="ARBA" id="ARBA00022723"/>
    </source>
</evidence>
<keyword evidence="4" id="KW-0460">Magnesium</keyword>
<evidence type="ECO:0008006" key="7">
    <source>
        <dbReference type="Google" id="ProtNLM"/>
    </source>
</evidence>
<dbReference type="PANTHER" id="PTHR43344:SF13">
    <property type="entry name" value="PHOSPHATASE RV3661-RELATED"/>
    <property type="match status" value="1"/>
</dbReference>
<comment type="similarity">
    <text evidence="1">Belongs to the HAD-like hydrolase superfamily. SerB family.</text>
</comment>
<keyword evidence="3" id="KW-0378">Hydrolase</keyword>
<dbReference type="InterPro" id="IPR023214">
    <property type="entry name" value="HAD_sf"/>
</dbReference>
<dbReference type="GO" id="GO:0016787">
    <property type="term" value="F:hydrolase activity"/>
    <property type="evidence" value="ECO:0007669"/>
    <property type="project" value="UniProtKB-KW"/>
</dbReference>
<name>A0A918M766_9ACTN</name>
<dbReference type="Gene3D" id="3.40.50.1000">
    <property type="entry name" value="HAD superfamily/HAD-like"/>
    <property type="match status" value="1"/>
</dbReference>
<dbReference type="InterPro" id="IPR036412">
    <property type="entry name" value="HAD-like_sf"/>
</dbReference>
<protein>
    <recommendedName>
        <fullName evidence="7">Phosphoserine phosphatase</fullName>
    </recommendedName>
</protein>
<reference evidence="5" key="2">
    <citation type="submission" date="2020-09" db="EMBL/GenBank/DDBJ databases">
        <authorList>
            <person name="Sun Q."/>
            <person name="Ohkuma M."/>
        </authorList>
    </citation>
    <scope>NUCLEOTIDE SEQUENCE</scope>
    <source>
        <strain evidence="5">JCM 4391</strain>
    </source>
</reference>
<accession>A0A918M766</accession>
<evidence type="ECO:0000256" key="3">
    <source>
        <dbReference type="ARBA" id="ARBA00022801"/>
    </source>
</evidence>
<evidence type="ECO:0000256" key="4">
    <source>
        <dbReference type="ARBA" id="ARBA00022842"/>
    </source>
</evidence>
<dbReference type="EMBL" id="BMTP01000021">
    <property type="protein sequence ID" value="GGU63410.1"/>
    <property type="molecule type" value="Genomic_DNA"/>
</dbReference>
<gene>
    <name evidence="5" type="ORF">GCM10010274_60220</name>
</gene>
<dbReference type="GO" id="GO:0046872">
    <property type="term" value="F:metal ion binding"/>
    <property type="evidence" value="ECO:0007669"/>
    <property type="project" value="UniProtKB-KW"/>
</dbReference>
<keyword evidence="2" id="KW-0479">Metal-binding</keyword>
<evidence type="ECO:0000313" key="6">
    <source>
        <dbReference type="Proteomes" id="UP000636661"/>
    </source>
</evidence>
<proteinExistence type="inferred from homology"/>
<dbReference type="SUPFAM" id="SSF56784">
    <property type="entry name" value="HAD-like"/>
    <property type="match status" value="1"/>
</dbReference>
<dbReference type="PANTHER" id="PTHR43344">
    <property type="entry name" value="PHOSPHOSERINE PHOSPHATASE"/>
    <property type="match status" value="1"/>
</dbReference>
<organism evidence="5 6">
    <name type="scientific">Streptomyces lavendofoliae</name>
    <dbReference type="NCBI Taxonomy" id="67314"/>
    <lineage>
        <taxon>Bacteria</taxon>
        <taxon>Bacillati</taxon>
        <taxon>Actinomycetota</taxon>
        <taxon>Actinomycetes</taxon>
        <taxon>Kitasatosporales</taxon>
        <taxon>Streptomycetaceae</taxon>
        <taxon>Streptomyces</taxon>
    </lineage>
</organism>
<evidence type="ECO:0000313" key="5">
    <source>
        <dbReference type="EMBL" id="GGU63410.1"/>
    </source>
</evidence>
<dbReference type="Pfam" id="PF12710">
    <property type="entry name" value="HAD"/>
    <property type="match status" value="1"/>
</dbReference>
<reference evidence="5" key="1">
    <citation type="journal article" date="2014" name="Int. J. Syst. Evol. Microbiol.">
        <title>Complete genome sequence of Corynebacterium casei LMG S-19264T (=DSM 44701T), isolated from a smear-ripened cheese.</title>
        <authorList>
            <consortium name="US DOE Joint Genome Institute (JGI-PGF)"/>
            <person name="Walter F."/>
            <person name="Albersmeier A."/>
            <person name="Kalinowski J."/>
            <person name="Ruckert C."/>
        </authorList>
    </citation>
    <scope>NUCLEOTIDE SEQUENCE</scope>
    <source>
        <strain evidence="5">JCM 4391</strain>
    </source>
</reference>
<dbReference type="InterPro" id="IPR050582">
    <property type="entry name" value="HAD-like_SerB"/>
</dbReference>